<dbReference type="Proteomes" id="UP000198548">
    <property type="component" value="Unassembled WGS sequence"/>
</dbReference>
<dbReference type="Gene3D" id="3.20.20.140">
    <property type="entry name" value="Metal-dependent hydrolases"/>
    <property type="match status" value="1"/>
</dbReference>
<evidence type="ECO:0000256" key="5">
    <source>
        <dbReference type="PIRNR" id="PIRNR016557"/>
    </source>
</evidence>
<dbReference type="PIRSF" id="PIRSF016557">
    <property type="entry name" value="Caps_synth_CpsB"/>
    <property type="match status" value="1"/>
</dbReference>
<reference evidence="6 9" key="2">
    <citation type="submission" date="2019-07" db="EMBL/GenBank/DDBJ databases">
        <title>Whole genome shotgun sequence of Alkalibacterium putridalgicola NBRC 103243.</title>
        <authorList>
            <person name="Hosoyama A."/>
            <person name="Uohara A."/>
            <person name="Ohji S."/>
            <person name="Ichikawa N."/>
        </authorList>
    </citation>
    <scope>NUCLEOTIDE SEQUENCE [LARGE SCALE GENOMIC DNA]</scope>
    <source>
        <strain evidence="6 9">NBRC 103243</strain>
    </source>
</reference>
<reference evidence="7 8" key="1">
    <citation type="submission" date="2016-10" db="EMBL/GenBank/DDBJ databases">
        <authorList>
            <person name="de Groot N.N."/>
        </authorList>
    </citation>
    <scope>NUCLEOTIDE SEQUENCE [LARGE SCALE GENOMIC DNA]</scope>
    <source>
        <strain evidence="7 8">DSM 19182</strain>
    </source>
</reference>
<dbReference type="EMBL" id="BJUX01000003">
    <property type="protein sequence ID" value="GEK88397.1"/>
    <property type="molecule type" value="Genomic_DNA"/>
</dbReference>
<dbReference type="OrthoDB" id="9788539at2"/>
<dbReference type="InterPro" id="IPR016667">
    <property type="entry name" value="Caps_polysacc_synth_CpsB/CapC"/>
</dbReference>
<dbReference type="RefSeq" id="WP_091486357.1">
    <property type="nucleotide sequence ID" value="NZ_BJUX01000003.1"/>
</dbReference>
<evidence type="ECO:0000313" key="6">
    <source>
        <dbReference type="EMBL" id="GEK88397.1"/>
    </source>
</evidence>
<evidence type="ECO:0000256" key="1">
    <source>
        <dbReference type="ARBA" id="ARBA00005750"/>
    </source>
</evidence>
<keyword evidence="3 5" id="KW-0904">Protein phosphatase</keyword>
<proteinExistence type="inferred from homology"/>
<dbReference type="GO" id="GO:0030145">
    <property type="term" value="F:manganese ion binding"/>
    <property type="evidence" value="ECO:0007669"/>
    <property type="project" value="UniProtKB-UniRule"/>
</dbReference>
<dbReference type="EMBL" id="FOBL01000002">
    <property type="protein sequence ID" value="SEL49470.1"/>
    <property type="molecule type" value="Genomic_DNA"/>
</dbReference>
<evidence type="ECO:0000313" key="9">
    <source>
        <dbReference type="Proteomes" id="UP000321425"/>
    </source>
</evidence>
<keyword evidence="2 5" id="KW-0378">Hydrolase</keyword>
<dbReference type="InterPro" id="IPR016195">
    <property type="entry name" value="Pol/histidinol_Pase-like"/>
</dbReference>
<protein>
    <recommendedName>
        <fullName evidence="5">Tyrosine-protein phosphatase</fullName>
        <ecNumber evidence="5">3.1.3.48</ecNumber>
    </recommendedName>
</protein>
<dbReference type="SUPFAM" id="SSF89550">
    <property type="entry name" value="PHP domain-like"/>
    <property type="match status" value="1"/>
</dbReference>
<evidence type="ECO:0000256" key="4">
    <source>
        <dbReference type="ARBA" id="ARBA00051722"/>
    </source>
</evidence>
<evidence type="ECO:0000313" key="7">
    <source>
        <dbReference type="EMBL" id="SEL49470.1"/>
    </source>
</evidence>
<name>A0A1H7QN36_9LACT</name>
<evidence type="ECO:0000313" key="8">
    <source>
        <dbReference type="Proteomes" id="UP000198548"/>
    </source>
</evidence>
<dbReference type="AlphaFoldDB" id="A0A1H7QN36"/>
<dbReference type="PANTHER" id="PTHR39181:SF1">
    <property type="entry name" value="TYROSINE-PROTEIN PHOSPHATASE YWQE"/>
    <property type="match status" value="1"/>
</dbReference>
<comment type="similarity">
    <text evidence="1 5">Belongs to the metallo-dependent hydrolases superfamily. CpsB/CapC family.</text>
</comment>
<dbReference type="Pfam" id="PF19567">
    <property type="entry name" value="CpsB_CapC"/>
    <property type="match status" value="1"/>
</dbReference>
<evidence type="ECO:0000256" key="3">
    <source>
        <dbReference type="ARBA" id="ARBA00022912"/>
    </source>
</evidence>
<accession>A0A1H7QN36</accession>
<dbReference type="EC" id="3.1.3.48" evidence="5"/>
<organism evidence="7 8">
    <name type="scientific">Alkalibacterium putridalgicola</name>
    <dbReference type="NCBI Taxonomy" id="426703"/>
    <lineage>
        <taxon>Bacteria</taxon>
        <taxon>Bacillati</taxon>
        <taxon>Bacillota</taxon>
        <taxon>Bacilli</taxon>
        <taxon>Lactobacillales</taxon>
        <taxon>Carnobacteriaceae</taxon>
        <taxon>Alkalibacterium</taxon>
    </lineage>
</organism>
<dbReference type="PANTHER" id="PTHR39181">
    <property type="entry name" value="TYROSINE-PROTEIN PHOSPHATASE YWQE"/>
    <property type="match status" value="1"/>
</dbReference>
<gene>
    <name evidence="6" type="primary">epsC</name>
    <name evidence="6" type="ORF">APU01nite_04360</name>
    <name evidence="7" type="ORF">SAMN04488100_10273</name>
</gene>
<dbReference type="GO" id="GO:0004725">
    <property type="term" value="F:protein tyrosine phosphatase activity"/>
    <property type="evidence" value="ECO:0007669"/>
    <property type="project" value="UniProtKB-UniRule"/>
</dbReference>
<keyword evidence="9" id="KW-1185">Reference proteome</keyword>
<sequence>MFDLHCHILPGIDDGAKTTDDSIAMAEAAVEEGITHILATPHHMNRSWMNDKQKVMPLVKELQAELDRRHIDLTIFPGQEVRLYGEILKDMEDNKILFVDEQKQYVLIEFPTETVPTYAERLFYDLQNQGKTPIIVHPERNHELVEHPNRLKNLVDKGALAQLTAASYTGGFGKKIEKLSKQLIEANLVHFIASDAHNTTNRTFHMKEAYDLLAKDYGRSKRHEFHQATKDLLNGDQVIPADTSSIKKSFLSKWFN</sequence>
<evidence type="ECO:0000256" key="2">
    <source>
        <dbReference type="ARBA" id="ARBA00022801"/>
    </source>
</evidence>
<comment type="catalytic activity">
    <reaction evidence="4 5">
        <text>O-phospho-L-tyrosyl-[protein] + H2O = L-tyrosyl-[protein] + phosphate</text>
        <dbReference type="Rhea" id="RHEA:10684"/>
        <dbReference type="Rhea" id="RHEA-COMP:10136"/>
        <dbReference type="Rhea" id="RHEA-COMP:20101"/>
        <dbReference type="ChEBI" id="CHEBI:15377"/>
        <dbReference type="ChEBI" id="CHEBI:43474"/>
        <dbReference type="ChEBI" id="CHEBI:46858"/>
        <dbReference type="ChEBI" id="CHEBI:61978"/>
        <dbReference type="EC" id="3.1.3.48"/>
    </reaction>
</comment>
<dbReference type="STRING" id="426703.SAMN04488100_10273"/>
<dbReference type="Proteomes" id="UP000321425">
    <property type="component" value="Unassembled WGS sequence"/>
</dbReference>